<dbReference type="Proteomes" id="UP001169242">
    <property type="component" value="Unassembled WGS sequence"/>
</dbReference>
<proteinExistence type="predicted"/>
<protein>
    <submittedName>
        <fullName evidence="1">Uncharacterized protein</fullName>
    </submittedName>
</protein>
<gene>
    <name evidence="1" type="ORF">PBV87_21080</name>
</gene>
<comment type="caution">
    <text evidence="1">The sequence shown here is derived from an EMBL/GenBank/DDBJ whole genome shotgun (WGS) entry which is preliminary data.</text>
</comment>
<keyword evidence="2" id="KW-1185">Reference proteome</keyword>
<dbReference type="RefSeq" id="WP_271013636.1">
    <property type="nucleotide sequence ID" value="NZ_JAQIFT010000069.1"/>
</dbReference>
<dbReference type="EMBL" id="JAQIFT010000069">
    <property type="protein sequence ID" value="MDA3733972.1"/>
    <property type="molecule type" value="Genomic_DNA"/>
</dbReference>
<dbReference type="AlphaFoldDB" id="A0AA42DSE6"/>
<evidence type="ECO:0000313" key="1">
    <source>
        <dbReference type="EMBL" id="MDA3733972.1"/>
    </source>
</evidence>
<sequence length="88" mass="10252">MKKPVKCIACGKIDENHTLYDSTLPEDQRFQMLVTSDGVNPTLCFECYDELLECVARLYKLFDEDTERMIDMISRSDILHCLQNKLCL</sequence>
<evidence type="ECO:0000313" key="2">
    <source>
        <dbReference type="Proteomes" id="UP001169242"/>
    </source>
</evidence>
<name>A0AA42DSE6_9FIRM</name>
<accession>A0AA42DSE6</accession>
<reference evidence="1" key="1">
    <citation type="journal article" date="2023" name="Int. J. Syst. Evol. Microbiol.">
        <title>&lt;i&gt;Holtiella tumoricola&lt;/i&gt; gen. nov. sp. nov., isolated from a human clinical sample.</title>
        <authorList>
            <person name="Allen-Vercoe E."/>
            <person name="Daigneault M.C."/>
            <person name="Vancuren S.J."/>
            <person name="Cochrane K."/>
            <person name="O'Neal L.L."/>
            <person name="Sankaranarayanan K."/>
            <person name="Lawson P.A."/>
        </authorList>
    </citation>
    <scope>NUCLEOTIDE SEQUENCE</scope>
    <source>
        <strain evidence="1">CC70A</strain>
    </source>
</reference>
<organism evidence="1 2">
    <name type="scientific">Holtiella tumoricola</name>
    <dbReference type="NCBI Taxonomy" id="3018743"/>
    <lineage>
        <taxon>Bacteria</taxon>
        <taxon>Bacillati</taxon>
        <taxon>Bacillota</taxon>
        <taxon>Clostridia</taxon>
        <taxon>Lachnospirales</taxon>
        <taxon>Cellulosilyticaceae</taxon>
        <taxon>Holtiella</taxon>
    </lineage>
</organism>